<proteinExistence type="predicted"/>
<accession>A0AAW0GA77</accession>
<name>A0AAW0GA77_9APHY</name>
<gene>
    <name evidence="2" type="ORF">QCA50_010104</name>
</gene>
<dbReference type="Proteomes" id="UP001385951">
    <property type="component" value="Unassembled WGS sequence"/>
</dbReference>
<dbReference type="AlphaFoldDB" id="A0AAW0GA77"/>
<feature type="signal peptide" evidence="1">
    <location>
        <begin position="1"/>
        <end position="28"/>
    </location>
</feature>
<keyword evidence="1" id="KW-0732">Signal</keyword>
<keyword evidence="3" id="KW-1185">Reference proteome</keyword>
<sequence>MCPRILFKMRPNFCALLSAISLAVGVASRTWDEAFDVVEDFIPQLTLEEKVGIVSGVGWDTTERNKSNSLLPTFFWLTYLSLYFAQEILPLLAL</sequence>
<feature type="chain" id="PRO_5043967897" evidence="1">
    <location>
        <begin position="29"/>
        <end position="94"/>
    </location>
</feature>
<dbReference type="EMBL" id="JASBNA010000016">
    <property type="protein sequence ID" value="KAK7686506.1"/>
    <property type="molecule type" value="Genomic_DNA"/>
</dbReference>
<protein>
    <submittedName>
        <fullName evidence="2">Uncharacterized protein</fullName>
    </submittedName>
</protein>
<evidence type="ECO:0000313" key="2">
    <source>
        <dbReference type="EMBL" id="KAK7686506.1"/>
    </source>
</evidence>
<evidence type="ECO:0000313" key="3">
    <source>
        <dbReference type="Proteomes" id="UP001385951"/>
    </source>
</evidence>
<comment type="caution">
    <text evidence="2">The sequence shown here is derived from an EMBL/GenBank/DDBJ whole genome shotgun (WGS) entry which is preliminary data.</text>
</comment>
<organism evidence="2 3">
    <name type="scientific">Cerrena zonata</name>
    <dbReference type="NCBI Taxonomy" id="2478898"/>
    <lineage>
        <taxon>Eukaryota</taxon>
        <taxon>Fungi</taxon>
        <taxon>Dikarya</taxon>
        <taxon>Basidiomycota</taxon>
        <taxon>Agaricomycotina</taxon>
        <taxon>Agaricomycetes</taxon>
        <taxon>Polyporales</taxon>
        <taxon>Cerrenaceae</taxon>
        <taxon>Cerrena</taxon>
    </lineage>
</organism>
<evidence type="ECO:0000256" key="1">
    <source>
        <dbReference type="SAM" id="SignalP"/>
    </source>
</evidence>
<reference evidence="2 3" key="1">
    <citation type="submission" date="2022-09" db="EMBL/GenBank/DDBJ databases">
        <authorList>
            <person name="Palmer J.M."/>
        </authorList>
    </citation>
    <scope>NUCLEOTIDE SEQUENCE [LARGE SCALE GENOMIC DNA]</scope>
    <source>
        <strain evidence="2 3">DSM 7382</strain>
    </source>
</reference>